<accession>A0A218MLR6</accession>
<proteinExistence type="predicted"/>
<name>A0A218MLR6_9VIRU</name>
<dbReference type="EMBL" id="KY052818">
    <property type="protein sequence ID" value="ASF00191.1"/>
    <property type="molecule type" value="Genomic_DNA"/>
</dbReference>
<sequence length="61" mass="7648">MVLDNSNKAFMDFCRWLYDENCHERSEHGQKPYKHFEVYYFAHTKWLRTQYEERQQNNNGN</sequence>
<organism evidence="1">
    <name type="scientific">uncultured virus</name>
    <dbReference type="NCBI Taxonomy" id="340016"/>
    <lineage>
        <taxon>Viruses</taxon>
        <taxon>environmental samples</taxon>
    </lineage>
</organism>
<evidence type="ECO:0000313" key="1">
    <source>
        <dbReference type="EMBL" id="ASF00191.1"/>
    </source>
</evidence>
<reference evidence="1" key="1">
    <citation type="submission" date="2016-10" db="EMBL/GenBank/DDBJ databases">
        <authorList>
            <person name="Varghese N."/>
        </authorList>
    </citation>
    <scope>NUCLEOTIDE SEQUENCE</scope>
</reference>
<protein>
    <submittedName>
        <fullName evidence="1">Uncharacterized protein</fullName>
    </submittedName>
</protein>
<reference evidence="1" key="2">
    <citation type="journal article" date="2017" name="Nat. Commun.">
        <title>Single-virus genomics reveals hidden cosmopolitan and abundant viruses.</title>
        <authorList>
            <person name="Martinez-Hernandez F."/>
            <person name="Fornas O."/>
            <person name="Lluesma Gomez M."/>
            <person name="Bolduc B."/>
            <person name="de la Cruz Pena M.J."/>
            <person name="Martinez J.M."/>
            <person name="Anton J."/>
            <person name="Gasol J.M."/>
            <person name="Rosselli R."/>
            <person name="Rodriguez-Valera F."/>
            <person name="Sullivan M.B."/>
            <person name="Acinas S.G."/>
            <person name="Martinez-Garcia M."/>
        </authorList>
    </citation>
    <scope>NUCLEOTIDE SEQUENCE</scope>
</reference>